<evidence type="ECO:0000256" key="1">
    <source>
        <dbReference type="SAM" id="MobiDB-lite"/>
    </source>
</evidence>
<reference evidence="3" key="2">
    <citation type="journal article" date="2019" name="IMA Fungus">
        <title>Genome sequencing and comparison of five Tilletia species to identify candidate genes for the detection of regulated species infecting wheat.</title>
        <authorList>
            <person name="Nguyen H.D.T."/>
            <person name="Sultana T."/>
            <person name="Kesanakurti P."/>
            <person name="Hambleton S."/>
        </authorList>
    </citation>
    <scope>NUCLEOTIDE SEQUENCE</scope>
    <source>
        <strain evidence="3">DAOMC 238032</strain>
    </source>
</reference>
<dbReference type="EMBL" id="LWDD02000198">
    <property type="protein sequence ID" value="KAE8262816.1"/>
    <property type="molecule type" value="Genomic_DNA"/>
</dbReference>
<accession>A0A177UDB8</accession>
<keyword evidence="5" id="KW-1185">Reference proteome</keyword>
<proteinExistence type="predicted"/>
<sequence length="344" mass="36510">MVYDPDPFSRAAAPPRHNIESDSEDDDLDLDHRTEPQPETRPSIFFKPTTTTAGRRGTSKRPLLIVLPPTLTSGPGASSDAALAHALDAFAQLECVGTFELGGEGAGAQAALGPAGERDGVDVLLLAPDAEGAEHPTASLLAREIVKELMPSRITLLSTYWPPTYIISPDVEPPTSDEPPVRFLSSSPACSAAIVQAAEVYAKQFSASYDVSPAVLPFDVPNALTGVDGALVLQANLLQFPISVLLQPFEMLQGLSPTSESIFPLSSPASTSTTSPLSAVLQASLGLPRPLSLTTASSSLEISRTGDFVRTRKRSRRLREVEEQAVRAKLVGRRAEAAESTLYV</sequence>
<gene>
    <name evidence="3" type="ORF">A4X03_0g2154</name>
    <name evidence="2" type="ORF">JKIAZH3_G2032</name>
</gene>
<dbReference type="Proteomes" id="UP000836402">
    <property type="component" value="Unassembled WGS sequence"/>
</dbReference>
<organism evidence="3 4">
    <name type="scientific">Tilletia caries</name>
    <name type="common">wheat bunt fungus</name>
    <dbReference type="NCBI Taxonomy" id="13290"/>
    <lineage>
        <taxon>Eukaryota</taxon>
        <taxon>Fungi</taxon>
        <taxon>Dikarya</taxon>
        <taxon>Basidiomycota</taxon>
        <taxon>Ustilaginomycotina</taxon>
        <taxon>Exobasidiomycetes</taxon>
        <taxon>Tilletiales</taxon>
        <taxon>Tilletiaceae</taxon>
        <taxon>Tilletia</taxon>
    </lineage>
</organism>
<dbReference type="EMBL" id="CAJHJG010000350">
    <property type="protein sequence ID" value="CAD6901544.1"/>
    <property type="molecule type" value="Genomic_DNA"/>
</dbReference>
<dbReference type="AlphaFoldDB" id="A0A177UDB8"/>
<reference evidence="2" key="3">
    <citation type="submission" date="2020-10" db="EMBL/GenBank/DDBJ databases">
        <authorList>
            <person name="Sedaghatjoo S."/>
        </authorList>
    </citation>
    <scope>NUCLEOTIDE SEQUENCE</scope>
    <source>
        <strain evidence="2">AZH3</strain>
    </source>
</reference>
<protein>
    <submittedName>
        <fullName evidence="3">Uncharacterized protein</fullName>
    </submittedName>
</protein>
<evidence type="ECO:0000313" key="4">
    <source>
        <dbReference type="Proteomes" id="UP000077671"/>
    </source>
</evidence>
<evidence type="ECO:0000313" key="3">
    <source>
        <dbReference type="EMBL" id="KAE8262816.1"/>
    </source>
</evidence>
<comment type="caution">
    <text evidence="3">The sequence shown here is derived from an EMBL/GenBank/DDBJ whole genome shotgun (WGS) entry which is preliminary data.</text>
</comment>
<evidence type="ECO:0000313" key="5">
    <source>
        <dbReference type="Proteomes" id="UP000836402"/>
    </source>
</evidence>
<feature type="region of interest" description="Disordered" evidence="1">
    <location>
        <begin position="1"/>
        <end position="60"/>
    </location>
</feature>
<name>A0A177UDB8_9BASI</name>
<evidence type="ECO:0000313" key="2">
    <source>
        <dbReference type="EMBL" id="CAD6901544.1"/>
    </source>
</evidence>
<dbReference type="Proteomes" id="UP000077671">
    <property type="component" value="Unassembled WGS sequence"/>
</dbReference>
<reference evidence="3" key="1">
    <citation type="submission" date="2016-04" db="EMBL/GenBank/DDBJ databases">
        <authorList>
            <person name="Nguyen H.D."/>
            <person name="Kesanakurti P."/>
            <person name="Cullis J."/>
            <person name="Levesque C.A."/>
            <person name="Hambleton S."/>
        </authorList>
    </citation>
    <scope>NUCLEOTIDE SEQUENCE</scope>
    <source>
        <strain evidence="3">DAOMC 238032</strain>
    </source>
</reference>